<gene>
    <name evidence="1" type="ORF">MYCOZU2_02556</name>
    <name evidence="2" type="ORF">QRB35_31350</name>
</gene>
<reference evidence="2" key="4">
    <citation type="submission" date="2023-06" db="EMBL/GenBank/DDBJ databases">
        <authorList>
            <person name="Spilker T."/>
        </authorList>
    </citation>
    <scope>NUCLEOTIDE SEQUENCE</scope>
    <source>
        <strain evidence="2">FLAC1071</strain>
    </source>
</reference>
<evidence type="ECO:0008006" key="5">
    <source>
        <dbReference type="Google" id="ProtNLM"/>
    </source>
</evidence>
<name>A0A220XUN5_MYCIT</name>
<evidence type="ECO:0000313" key="1">
    <source>
        <dbReference type="EMBL" id="ASL14962.1"/>
    </source>
</evidence>
<dbReference type="Proteomes" id="UP000198286">
    <property type="component" value="Chromosome"/>
</dbReference>
<accession>A0A220XUN5</accession>
<dbReference type="AlphaFoldDB" id="A0A220XUN5"/>
<organism evidence="1 3">
    <name type="scientific">Mycobacterium intracellulare subsp. chimaera</name>
    <dbReference type="NCBI Taxonomy" id="222805"/>
    <lineage>
        <taxon>Bacteria</taxon>
        <taxon>Bacillati</taxon>
        <taxon>Actinomycetota</taxon>
        <taxon>Actinomycetes</taxon>
        <taxon>Mycobacteriales</taxon>
        <taxon>Mycobacteriaceae</taxon>
        <taxon>Mycobacterium</taxon>
        <taxon>Mycobacterium avium complex (MAC)</taxon>
    </lineage>
</organism>
<dbReference type="Proteomes" id="UP001529272">
    <property type="component" value="Unassembled WGS sequence"/>
</dbReference>
<evidence type="ECO:0000313" key="3">
    <source>
        <dbReference type="Proteomes" id="UP000198286"/>
    </source>
</evidence>
<evidence type="ECO:0000313" key="2">
    <source>
        <dbReference type="EMBL" id="MDM3930416.1"/>
    </source>
</evidence>
<protein>
    <recommendedName>
        <fullName evidence="5">ER-bound oxygenase mpaB/mpaB'/Rubber oxygenase catalytic domain-containing protein</fullName>
    </recommendedName>
</protein>
<reference evidence="2 4" key="3">
    <citation type="submission" date="2023-06" db="EMBL/GenBank/DDBJ databases">
        <title>Itaconate inhibition of nontuberculous mycobacteria.</title>
        <authorList>
            <person name="Breen P."/>
            <person name="Zimbric M."/>
            <person name="Caverly L."/>
        </authorList>
    </citation>
    <scope>NUCLEOTIDE SEQUENCE [LARGE SCALE GENOMIC DNA]</scope>
    <source>
        <strain evidence="2 4">FLAC1071</strain>
    </source>
</reference>
<dbReference type="EMBL" id="JASZZX010000082">
    <property type="protein sequence ID" value="MDM3930416.1"/>
    <property type="molecule type" value="Genomic_DNA"/>
</dbReference>
<proteinExistence type="predicted"/>
<reference evidence="4" key="2">
    <citation type="submission" date="2023-06" db="EMBL/GenBank/DDBJ databases">
        <title>Itaconate inhibition of nontuberculous mycobacteria.</title>
        <authorList>
            <person name="Spilker T."/>
        </authorList>
    </citation>
    <scope>NUCLEOTIDE SEQUENCE [LARGE SCALE GENOMIC DNA]</scope>
    <source>
        <strain evidence="4">FLAC1071</strain>
    </source>
</reference>
<reference evidence="1 3" key="1">
    <citation type="journal article" date="2017" name="Lancet Infect. Dis.">
        <title>Global outbreak of severe Mycobacterium chimaera disease after cardiac surgery: a molecular epidemiological study.</title>
        <authorList>
            <person name="van Ingen J."/>
            <person name="Kohl T."/>
            <person name="Kranzer K."/>
            <person name="Hasse B."/>
            <person name="Keller P."/>
            <person name="Szafranska A."/>
            <person name="Hillemann D."/>
            <person name="Chand M."/>
            <person name="Schreiber P."/>
            <person name="Sommerstein R."/>
            <person name="Berger C."/>
            <person name="Genoni M."/>
            <person name="Ruegg C."/>
            <person name="Troillet N."/>
            <person name="Widmer A.F."/>
            <person name="Becker S.L."/>
            <person name="Herrmann M."/>
            <person name="Eckmanns T."/>
            <person name="Haller S."/>
            <person name="Hoeller C."/>
            <person name="Debast S.B."/>
            <person name="Wolfhagen M.J."/>
            <person name="Hopman J."/>
            <person name="Kluytmans J."/>
            <person name="Langelaar M."/>
            <person name="Notermans D.W."/>
            <person name="ten Oever J."/>
            <person name="van den Barselaar P."/>
            <person name="Vonk A.B.A."/>
            <person name="Vos M.C."/>
            <person name="Ahmed N."/>
            <person name="Brown T."/>
            <person name="Crook D."/>
            <person name="Lamagni T."/>
            <person name="Phin N."/>
            <person name="Smith E.G."/>
            <person name="Zambon M."/>
            <person name="Serr A."/>
            <person name="Goetting T."/>
            <person name="Ebner W."/>
            <person name="Thuermer A."/>
            <person name="Utpatel C."/>
            <person name="Sproer C."/>
            <person name="Bunk B."/>
            <person name="Nubel U."/>
            <person name="Bloemberg G."/>
            <person name="Bottger E."/>
            <person name="Niemann S."/>
            <person name="Wagner D."/>
            <person name="Sax H."/>
        </authorList>
    </citation>
    <scope>NUCLEOTIDE SEQUENCE [LARGE SCALE GENOMIC DNA]</scope>
    <source>
        <strain evidence="1 3">ZUERICH-2</strain>
    </source>
</reference>
<dbReference type="EMBL" id="CP015267">
    <property type="protein sequence ID" value="ASL14962.1"/>
    <property type="molecule type" value="Genomic_DNA"/>
</dbReference>
<keyword evidence="4" id="KW-1185">Reference proteome</keyword>
<dbReference type="RefSeq" id="WP_014711465.1">
    <property type="nucleotide sequence ID" value="NZ_CAAHFK010000038.1"/>
</dbReference>
<evidence type="ECO:0000313" key="4">
    <source>
        <dbReference type="Proteomes" id="UP001529272"/>
    </source>
</evidence>
<sequence>MNIDVPPEMYGNDPAGFIDHLGLVVLRRPIGSDTVWEVSAKHTDLVSAQTLHGPALKRSRFDVSPAPTPDVPGGMPPKLSDTFDKITQALDENPALAARLDRIITTLIAVPDHQVPAAIEWGSAALSRIPLERADGATEPLFPRLSVHDVRIDPLAYRWSKLPQVLLRLRHTTAAELVEESKQNPEKATFQSSGALLEGTVFGGLYFAPLLGSQSPSMWGIGVPRVGQVIVYTFGRLINGRGFGASRDPLDCLRVLIHHSPTHDFANTIADASDMHRAIFSETVDWWASRVDKTINDIFSPTTYLDAKNTYVPEAHQRWMLNLEQLITRIGAILSHPRDRSAQLMLMFPAMDLLADSFTGANGIGQLMTPTRLAKRIKAIEEHVPTRIKPLVMAPAYRALTAAQQVSDEFFAPSSNPDATTESRLIHLWNARRNTTHGFNENAEILAEHTGRLPADIVFVPMVYLLDILTDRERLLQRIARGCRTAHPGRTS</sequence>